<evidence type="ECO:0000313" key="1">
    <source>
        <dbReference type="EMBL" id="KKK86519.1"/>
    </source>
</evidence>
<organism evidence="1">
    <name type="scientific">marine sediment metagenome</name>
    <dbReference type="NCBI Taxonomy" id="412755"/>
    <lineage>
        <taxon>unclassified sequences</taxon>
        <taxon>metagenomes</taxon>
        <taxon>ecological metagenomes</taxon>
    </lineage>
</organism>
<gene>
    <name evidence="1" type="ORF">LCGC14_2762420</name>
</gene>
<dbReference type="AlphaFoldDB" id="A0A0F9B770"/>
<protein>
    <submittedName>
        <fullName evidence="1">Uncharacterized protein</fullName>
    </submittedName>
</protein>
<name>A0A0F9B770_9ZZZZ</name>
<feature type="non-terminal residue" evidence="1">
    <location>
        <position position="1"/>
    </location>
</feature>
<reference evidence="1" key="1">
    <citation type="journal article" date="2015" name="Nature">
        <title>Complex archaea that bridge the gap between prokaryotes and eukaryotes.</title>
        <authorList>
            <person name="Spang A."/>
            <person name="Saw J.H."/>
            <person name="Jorgensen S.L."/>
            <person name="Zaremba-Niedzwiedzka K."/>
            <person name="Martijn J."/>
            <person name="Lind A.E."/>
            <person name="van Eijk R."/>
            <person name="Schleper C."/>
            <person name="Guy L."/>
            <person name="Ettema T.J."/>
        </authorList>
    </citation>
    <scope>NUCLEOTIDE SEQUENCE</scope>
</reference>
<proteinExistence type="predicted"/>
<comment type="caution">
    <text evidence="1">The sequence shown here is derived from an EMBL/GenBank/DDBJ whole genome shotgun (WGS) entry which is preliminary data.</text>
</comment>
<sequence>YEPAGEEDFEDQPYLVKEAHPYAIGGHRVCCPGFLDQFRVLVEIDGEEFAGKGLVSALHEDRFSVKEFYLGADVKPSKALVPYDMVQALGVKDALDKSQLHLVCRMQQLNVSCVAVH</sequence>
<dbReference type="EMBL" id="LAZR01050807">
    <property type="protein sequence ID" value="KKK86519.1"/>
    <property type="molecule type" value="Genomic_DNA"/>
</dbReference>
<accession>A0A0F9B770</accession>